<gene>
    <name evidence="1" type="ORF">GCM10023350_09250</name>
</gene>
<evidence type="ECO:0008006" key="3">
    <source>
        <dbReference type="Google" id="ProtNLM"/>
    </source>
</evidence>
<dbReference type="EMBL" id="BAABKN010000005">
    <property type="protein sequence ID" value="GAA4728254.1"/>
    <property type="molecule type" value="Genomic_DNA"/>
</dbReference>
<accession>A0ABP8YGM5</accession>
<dbReference type="Proteomes" id="UP001499882">
    <property type="component" value="Unassembled WGS sequence"/>
</dbReference>
<comment type="caution">
    <text evidence="1">The sequence shown here is derived from an EMBL/GenBank/DDBJ whole genome shotgun (WGS) entry which is preliminary data.</text>
</comment>
<keyword evidence="2" id="KW-1185">Reference proteome</keyword>
<reference evidence="2" key="1">
    <citation type="journal article" date="2019" name="Int. J. Syst. Evol. Microbiol.">
        <title>The Global Catalogue of Microorganisms (GCM) 10K type strain sequencing project: providing services to taxonomists for standard genome sequencing and annotation.</title>
        <authorList>
            <consortium name="The Broad Institute Genomics Platform"/>
            <consortium name="The Broad Institute Genome Sequencing Center for Infectious Disease"/>
            <person name="Wu L."/>
            <person name="Ma J."/>
        </authorList>
    </citation>
    <scope>NUCLEOTIDE SEQUENCE [LARGE SCALE GENOMIC DNA]</scope>
    <source>
        <strain evidence="2">JCM 18532</strain>
    </source>
</reference>
<evidence type="ECO:0000313" key="1">
    <source>
        <dbReference type="EMBL" id="GAA4728254.1"/>
    </source>
</evidence>
<organism evidence="1 2">
    <name type="scientific">Nocardioides endophyticus</name>
    <dbReference type="NCBI Taxonomy" id="1353775"/>
    <lineage>
        <taxon>Bacteria</taxon>
        <taxon>Bacillati</taxon>
        <taxon>Actinomycetota</taxon>
        <taxon>Actinomycetes</taxon>
        <taxon>Propionibacteriales</taxon>
        <taxon>Nocardioidaceae</taxon>
        <taxon>Nocardioides</taxon>
    </lineage>
</organism>
<evidence type="ECO:0000313" key="2">
    <source>
        <dbReference type="Proteomes" id="UP001499882"/>
    </source>
</evidence>
<proteinExistence type="predicted"/>
<name>A0ABP8YGM5_9ACTN</name>
<sequence>MSNAEAAEGKASAAWIALAFDLSAYAGLVVANHNEVTSALAIERAASTANEVVSSS</sequence>
<protein>
    <recommendedName>
        <fullName evidence="3">PE family protein</fullName>
    </recommendedName>
</protein>